<feature type="domain" description="NIF system FeS cluster assembly NifU N-terminal" evidence="1">
    <location>
        <begin position="2"/>
        <end position="124"/>
    </location>
</feature>
<dbReference type="GO" id="GO:0051536">
    <property type="term" value="F:iron-sulfur cluster binding"/>
    <property type="evidence" value="ECO:0007669"/>
    <property type="project" value="InterPro"/>
</dbReference>
<dbReference type="CDD" id="cd06664">
    <property type="entry name" value="IscU_like"/>
    <property type="match status" value="1"/>
</dbReference>
<dbReference type="SUPFAM" id="SSF82649">
    <property type="entry name" value="SufE/NifU"/>
    <property type="match status" value="1"/>
</dbReference>
<dbReference type="GO" id="GO:0005506">
    <property type="term" value="F:iron ion binding"/>
    <property type="evidence" value="ECO:0007669"/>
    <property type="project" value="InterPro"/>
</dbReference>
<dbReference type="Pfam" id="PF01592">
    <property type="entry name" value="NifU_N"/>
    <property type="match status" value="1"/>
</dbReference>
<evidence type="ECO:0000313" key="2">
    <source>
        <dbReference type="EMBL" id="ACM05779.1"/>
    </source>
</evidence>
<proteinExistence type="predicted"/>
<reference evidence="2 3" key="1">
    <citation type="journal article" date="2009" name="PLoS ONE">
        <title>Complete genome sequence of the aerobic CO-oxidizing thermophile Thermomicrobium roseum.</title>
        <authorList>
            <person name="Wu D."/>
            <person name="Raymond J."/>
            <person name="Wu M."/>
            <person name="Chatterji S."/>
            <person name="Ren Q."/>
            <person name="Graham J.E."/>
            <person name="Bryant D.A."/>
            <person name="Robb F."/>
            <person name="Colman A."/>
            <person name="Tallon L.J."/>
            <person name="Badger J.H."/>
            <person name="Madupu R."/>
            <person name="Ward N.L."/>
            <person name="Eisen J.A."/>
        </authorList>
    </citation>
    <scope>NUCLEOTIDE SEQUENCE [LARGE SCALE GENOMIC DNA]</scope>
    <source>
        <strain evidence="3">ATCC 27502 / DSM 5159 / P-2</strain>
    </source>
</reference>
<dbReference type="HOGENOM" id="CLU_079283_4_0_0"/>
<dbReference type="GO" id="GO:0016226">
    <property type="term" value="P:iron-sulfur cluster assembly"/>
    <property type="evidence" value="ECO:0007669"/>
    <property type="project" value="InterPro"/>
</dbReference>
<sequence length="156" mass="17345">MEQIVEHYRRPRHRHALPDADVVMPGGNPGCGDIVTIYLKVDEQGHLIAEASFEGEGCTISQAAADILLDVVNEERWTLEQVLEADYHLMEELIGEEAVKLRPRCATLALGTLKAAVTKYLRDQLRREAGLEVVERENERFGIVTGELPSAEASHS</sequence>
<dbReference type="Proteomes" id="UP000000447">
    <property type="component" value="Chromosome"/>
</dbReference>
<dbReference type="KEGG" id="tro:trd_0384"/>
<evidence type="ECO:0000313" key="3">
    <source>
        <dbReference type="Proteomes" id="UP000000447"/>
    </source>
</evidence>
<dbReference type="PANTHER" id="PTHR10093">
    <property type="entry name" value="IRON-SULFUR CLUSTER ASSEMBLY ENZYME NIFU HOMOLOG"/>
    <property type="match status" value="1"/>
</dbReference>
<gene>
    <name evidence="2" type="ordered locus">trd_0384</name>
</gene>
<evidence type="ECO:0000259" key="1">
    <source>
        <dbReference type="Pfam" id="PF01592"/>
    </source>
</evidence>
<dbReference type="STRING" id="309801.trd_0384"/>
<protein>
    <submittedName>
        <fullName evidence="2">NifU family protein</fullName>
    </submittedName>
</protein>
<dbReference type="EMBL" id="CP001275">
    <property type="protein sequence ID" value="ACM05779.1"/>
    <property type="molecule type" value="Genomic_DNA"/>
</dbReference>
<keyword evidence="3" id="KW-1185">Reference proteome</keyword>
<dbReference type="Gene3D" id="3.90.1010.10">
    <property type="match status" value="1"/>
</dbReference>
<accession>B9KY40</accession>
<dbReference type="eggNOG" id="COG0822">
    <property type="taxonomic scope" value="Bacteria"/>
</dbReference>
<organism evidence="2 3">
    <name type="scientific">Thermomicrobium roseum (strain ATCC 27502 / DSM 5159 / P-2)</name>
    <dbReference type="NCBI Taxonomy" id="309801"/>
    <lineage>
        <taxon>Bacteria</taxon>
        <taxon>Pseudomonadati</taxon>
        <taxon>Thermomicrobiota</taxon>
        <taxon>Thermomicrobia</taxon>
        <taxon>Thermomicrobiales</taxon>
        <taxon>Thermomicrobiaceae</taxon>
        <taxon>Thermomicrobium</taxon>
    </lineage>
</organism>
<dbReference type="AlphaFoldDB" id="B9KY40"/>
<dbReference type="InterPro" id="IPR002871">
    <property type="entry name" value="NIF_FeS_clus_asmbl_NifU_N"/>
</dbReference>
<name>B9KY40_THERP</name>